<dbReference type="Gene3D" id="2.70.70.10">
    <property type="entry name" value="Glucose Permease (Domain IIA)"/>
    <property type="match status" value="1"/>
</dbReference>
<dbReference type="PANTHER" id="PTHR21666">
    <property type="entry name" value="PEPTIDASE-RELATED"/>
    <property type="match status" value="1"/>
</dbReference>
<dbReference type="InterPro" id="IPR011055">
    <property type="entry name" value="Dup_hybrid_motif"/>
</dbReference>
<evidence type="ECO:0000259" key="2">
    <source>
        <dbReference type="Pfam" id="PF01551"/>
    </source>
</evidence>
<feature type="signal peptide" evidence="1">
    <location>
        <begin position="1"/>
        <end position="28"/>
    </location>
</feature>
<comment type="caution">
    <text evidence="3">The sequence shown here is derived from an EMBL/GenBank/DDBJ whole genome shotgun (WGS) entry which is preliminary data.</text>
</comment>
<dbReference type="PANTHER" id="PTHR21666:SF270">
    <property type="entry name" value="MUREIN HYDROLASE ACTIVATOR ENVC"/>
    <property type="match status" value="1"/>
</dbReference>
<name>A0ABW2SL71_9ACTO</name>
<accession>A0ABW2SL71</accession>
<dbReference type="CDD" id="cd12797">
    <property type="entry name" value="M23_peptidase"/>
    <property type="match status" value="1"/>
</dbReference>
<keyword evidence="1" id="KW-0732">Signal</keyword>
<evidence type="ECO:0000313" key="4">
    <source>
        <dbReference type="Proteomes" id="UP001596527"/>
    </source>
</evidence>
<sequence length="167" mass="17494">MRTPVRLISLTMAACVLALAAAAEPAGAGGPDDAHQPWSWPTDGPVPVVRSFDPPEQPWLSGHRGVDLDVAVGATVRAPAEGTVVQAGTVVDRGVVSLQHGQVRSTFEPVDPLVSAGEHVSRGQAIATVAAGHSPGALHWGARIGRERYVDPLRMLVSRVVLKPWEG</sequence>
<organism evidence="3 4">
    <name type="scientific">Schaalia naturae</name>
    <dbReference type="NCBI Taxonomy" id="635203"/>
    <lineage>
        <taxon>Bacteria</taxon>
        <taxon>Bacillati</taxon>
        <taxon>Actinomycetota</taxon>
        <taxon>Actinomycetes</taxon>
        <taxon>Actinomycetales</taxon>
        <taxon>Actinomycetaceae</taxon>
        <taxon>Schaalia</taxon>
    </lineage>
</organism>
<dbReference type="Pfam" id="PF01551">
    <property type="entry name" value="Peptidase_M23"/>
    <property type="match status" value="1"/>
</dbReference>
<feature type="domain" description="M23ase beta-sheet core" evidence="2">
    <location>
        <begin position="62"/>
        <end position="152"/>
    </location>
</feature>
<gene>
    <name evidence="3" type="ORF">ACFQWG_05200</name>
</gene>
<dbReference type="RefSeq" id="WP_380972811.1">
    <property type="nucleotide sequence ID" value="NZ_JBHTEF010000001.1"/>
</dbReference>
<dbReference type="Proteomes" id="UP001596527">
    <property type="component" value="Unassembled WGS sequence"/>
</dbReference>
<dbReference type="InterPro" id="IPR050570">
    <property type="entry name" value="Cell_wall_metabolism_enzyme"/>
</dbReference>
<keyword evidence="3" id="KW-0378">Hydrolase</keyword>
<feature type="chain" id="PRO_5047343878" evidence="1">
    <location>
        <begin position="29"/>
        <end position="167"/>
    </location>
</feature>
<reference evidence="4" key="1">
    <citation type="journal article" date="2019" name="Int. J. Syst. Evol. Microbiol.">
        <title>The Global Catalogue of Microorganisms (GCM) 10K type strain sequencing project: providing services to taxonomists for standard genome sequencing and annotation.</title>
        <authorList>
            <consortium name="The Broad Institute Genomics Platform"/>
            <consortium name="The Broad Institute Genome Sequencing Center for Infectious Disease"/>
            <person name="Wu L."/>
            <person name="Ma J."/>
        </authorList>
    </citation>
    <scope>NUCLEOTIDE SEQUENCE [LARGE SCALE GENOMIC DNA]</scope>
    <source>
        <strain evidence="4">CCUG 56698</strain>
    </source>
</reference>
<evidence type="ECO:0000256" key="1">
    <source>
        <dbReference type="SAM" id="SignalP"/>
    </source>
</evidence>
<keyword evidence="4" id="KW-1185">Reference proteome</keyword>
<dbReference type="GO" id="GO:0016787">
    <property type="term" value="F:hydrolase activity"/>
    <property type="evidence" value="ECO:0007669"/>
    <property type="project" value="UniProtKB-KW"/>
</dbReference>
<proteinExistence type="predicted"/>
<dbReference type="SUPFAM" id="SSF51261">
    <property type="entry name" value="Duplicated hybrid motif"/>
    <property type="match status" value="1"/>
</dbReference>
<dbReference type="EMBL" id="JBHTEF010000001">
    <property type="protein sequence ID" value="MFC7580605.1"/>
    <property type="molecule type" value="Genomic_DNA"/>
</dbReference>
<dbReference type="InterPro" id="IPR016047">
    <property type="entry name" value="M23ase_b-sheet_dom"/>
</dbReference>
<evidence type="ECO:0000313" key="3">
    <source>
        <dbReference type="EMBL" id="MFC7580605.1"/>
    </source>
</evidence>
<dbReference type="EC" id="3.4.24.-" evidence="3"/>
<protein>
    <submittedName>
        <fullName evidence="3">M23 family metallopeptidase</fullName>
        <ecNumber evidence="3">3.4.24.-</ecNumber>
    </submittedName>
</protein>